<evidence type="ECO:0000313" key="2">
    <source>
        <dbReference type="Proteomes" id="UP001407405"/>
    </source>
</evidence>
<reference evidence="1 2" key="1">
    <citation type="submission" date="2024-04" db="EMBL/GenBank/DDBJ databases">
        <title>Genome sequencing and metabolic network reconstruction of aminoacids and betaine degradation by Anoxynatronum sibiricum.</title>
        <authorList>
            <person name="Detkova E.N."/>
            <person name="Boltjanskaja Y.V."/>
            <person name="Mardanov A.V."/>
            <person name="Kevbrin V."/>
        </authorList>
    </citation>
    <scope>NUCLEOTIDE SEQUENCE [LARGE SCALE GENOMIC DNA]</scope>
    <source>
        <strain evidence="1 2">Z-7981</strain>
    </source>
</reference>
<keyword evidence="2" id="KW-1185">Reference proteome</keyword>
<dbReference type="EMBL" id="JBCITM010000009">
    <property type="protein sequence ID" value="MEN1760798.1"/>
    <property type="molecule type" value="Genomic_DNA"/>
</dbReference>
<gene>
    <name evidence="1" type="ORF">AAIG11_09950</name>
</gene>
<evidence type="ECO:0000313" key="1">
    <source>
        <dbReference type="EMBL" id="MEN1760798.1"/>
    </source>
</evidence>
<name>A0ABU9VUF2_9CLOT</name>
<protein>
    <submittedName>
        <fullName evidence="1">Uncharacterized protein</fullName>
    </submittedName>
</protein>
<organism evidence="1 2">
    <name type="scientific">Anoxynatronum sibiricum</name>
    <dbReference type="NCBI Taxonomy" id="210623"/>
    <lineage>
        <taxon>Bacteria</taxon>
        <taxon>Bacillati</taxon>
        <taxon>Bacillota</taxon>
        <taxon>Clostridia</taxon>
        <taxon>Eubacteriales</taxon>
        <taxon>Clostridiaceae</taxon>
        <taxon>Anoxynatronum</taxon>
    </lineage>
</organism>
<sequence>MKNDALNACVRGAEVWGFRSLSANIQHQWYLCEEMEAPRPSEQQPLKAMKEKKLHFRYLMELQPDRVSILPIKDHQANLDEETFPLSNGLRSMTLLPLDGKRHMTQWGDDLEKTSVPVMEDFIASITSPQLAWVLVLRQAELMSPIDPIPRLLSAMGVGGRNGSIHLKPIEIDLKYIEVKTAYTQHVAFEYQKEQSSDEWQPVENQIKIDTSSFATIRMKFIEPSVIYDISITRLKEGLLEEIGATGRLDFHEAIDQEKSDVYKINEQRDYVEFSHKVVRDLLLEEPKVLAGAVTVNEDGTLTCTAEHVMKDRQYEDVTALWEIPVDLDSETMVCMQVEASGNWIPCLNLHQDKSVEEEFWSLLHISKRFGDESLNLIKSKRCYTQSYIIGEETWLDSIKNGVQLRVCQRGLQFSKNKEVPLELRNASLEIFEKWAGFVLQYFGNARFPIENWVVSSSKMKFAGINALTTKNNGSMQQEHMVIQKLSVIKLKGEIVFISCENIKGALKQEMESYRGYIASNKSKAIDIPVIEFGNSSNCAIKAKRGYRIFNVFKK</sequence>
<comment type="caution">
    <text evidence="1">The sequence shown here is derived from an EMBL/GenBank/DDBJ whole genome shotgun (WGS) entry which is preliminary data.</text>
</comment>
<proteinExistence type="predicted"/>
<accession>A0ABU9VUF2</accession>
<dbReference type="Proteomes" id="UP001407405">
    <property type="component" value="Unassembled WGS sequence"/>
</dbReference>